<feature type="transmembrane region" description="Helical" evidence="2">
    <location>
        <begin position="169"/>
        <end position="192"/>
    </location>
</feature>
<dbReference type="Gene3D" id="1.20.140.150">
    <property type="match status" value="2"/>
</dbReference>
<keyword evidence="2" id="KW-0812">Transmembrane</keyword>
<name>A0A074ZAU8_OPIVI</name>
<dbReference type="OrthoDB" id="6140671at2759"/>
<dbReference type="AlphaFoldDB" id="A0A074ZAU8"/>
<evidence type="ECO:0000313" key="3">
    <source>
        <dbReference type="EMBL" id="KER20365.1"/>
    </source>
</evidence>
<dbReference type="STRING" id="6198.A0A074ZAU8"/>
<feature type="transmembrane region" description="Helical" evidence="2">
    <location>
        <begin position="329"/>
        <end position="351"/>
    </location>
</feature>
<feature type="transmembrane region" description="Helical" evidence="2">
    <location>
        <begin position="247"/>
        <end position="274"/>
    </location>
</feature>
<protein>
    <submittedName>
        <fullName evidence="3">Uncharacterized protein</fullName>
    </submittedName>
</protein>
<dbReference type="KEGG" id="ovi:T265_11062"/>
<organism evidence="3 4">
    <name type="scientific">Opisthorchis viverrini</name>
    <name type="common">Southeast Asian liver fluke</name>
    <dbReference type="NCBI Taxonomy" id="6198"/>
    <lineage>
        <taxon>Eukaryota</taxon>
        <taxon>Metazoa</taxon>
        <taxon>Spiralia</taxon>
        <taxon>Lophotrochozoa</taxon>
        <taxon>Platyhelminthes</taxon>
        <taxon>Trematoda</taxon>
        <taxon>Digenea</taxon>
        <taxon>Opisthorchiida</taxon>
        <taxon>Opisthorchiata</taxon>
        <taxon>Opisthorchiidae</taxon>
        <taxon>Opisthorchis</taxon>
    </lineage>
</organism>
<feature type="compositionally biased region" description="Low complexity" evidence="1">
    <location>
        <begin position="439"/>
        <end position="452"/>
    </location>
</feature>
<dbReference type="PANTHER" id="PTHR21284:SF12">
    <property type="entry name" value="EG:80H7.2 PROTEIN"/>
    <property type="match status" value="1"/>
</dbReference>
<dbReference type="GeneID" id="20325230"/>
<dbReference type="Proteomes" id="UP000054324">
    <property type="component" value="Unassembled WGS sequence"/>
</dbReference>
<keyword evidence="4" id="KW-1185">Reference proteome</keyword>
<dbReference type="RefSeq" id="XP_009175877.1">
    <property type="nucleotide sequence ID" value="XM_009177613.1"/>
</dbReference>
<sequence>MRVKYRIRHTPFSEWRHYFGCVISFVTFGLILLSFVTPYWLQSWSRLHTPFLRLGLWEFCLKGFMERVDQGMVSYFDCWWILSPYYSKIFAELVPFWFIIIQVLMSVSLAIQVVLFVLLIVYLCERIRHVERRIFSINMMAVGHALTASVRMRVKYRIRHTPFSEWRHYFGCVISFVTFGLILLSFVTPYWLQSWSRLHTPFLRLGLWEFCLKGFMERVDQGMVSYFDCWWILSPYYSKIFAELVPFWFIIIQVLMSVSLAIQVVLFVLLIVYLCERIRHVERRIFSINMMAVGHALTACALFPALVVFGVNWKNPNWMPYPKFNWPSWSYGAAILANFSSLCGALCFGLVSRELRRDLEEYTMEFPMSTKLKHRRRWWLRKRRWSQDVEAPGSKPHYEFEKRLTPTPRPDEMISMSEFSQSHAQSVSQQDNSLGSPESDSQPRSFESPSSSMREHRPLVGQRYGSDI</sequence>
<feature type="transmembrane region" description="Helical" evidence="2">
    <location>
        <begin position="96"/>
        <end position="124"/>
    </location>
</feature>
<evidence type="ECO:0000256" key="1">
    <source>
        <dbReference type="SAM" id="MobiDB-lite"/>
    </source>
</evidence>
<keyword evidence="2" id="KW-0472">Membrane</keyword>
<evidence type="ECO:0000313" key="4">
    <source>
        <dbReference type="Proteomes" id="UP000054324"/>
    </source>
</evidence>
<evidence type="ECO:0000256" key="2">
    <source>
        <dbReference type="SAM" id="Phobius"/>
    </source>
</evidence>
<dbReference type="EMBL" id="KL597063">
    <property type="protein sequence ID" value="KER20365.1"/>
    <property type="molecule type" value="Genomic_DNA"/>
</dbReference>
<dbReference type="CTD" id="20325230"/>
<feature type="transmembrane region" description="Helical" evidence="2">
    <location>
        <begin position="286"/>
        <end position="309"/>
    </location>
</feature>
<proteinExistence type="predicted"/>
<feature type="transmembrane region" description="Helical" evidence="2">
    <location>
        <begin position="21"/>
        <end position="41"/>
    </location>
</feature>
<feature type="compositionally biased region" description="Polar residues" evidence="1">
    <location>
        <begin position="417"/>
        <end position="438"/>
    </location>
</feature>
<accession>A0A074ZAU8</accession>
<feature type="compositionally biased region" description="Basic and acidic residues" evidence="1">
    <location>
        <begin position="396"/>
        <end position="412"/>
    </location>
</feature>
<gene>
    <name evidence="3" type="ORF">T265_11062</name>
</gene>
<feature type="region of interest" description="Disordered" evidence="1">
    <location>
        <begin position="390"/>
        <end position="468"/>
    </location>
</feature>
<dbReference type="PANTHER" id="PTHR21284">
    <property type="entry name" value="EG:80H7.2 PROTEIN"/>
    <property type="match status" value="1"/>
</dbReference>
<keyword evidence="2" id="KW-1133">Transmembrane helix</keyword>
<reference evidence="3 4" key="1">
    <citation type="submission" date="2013-11" db="EMBL/GenBank/DDBJ databases">
        <title>Opisthorchis viverrini - life in the bile duct.</title>
        <authorList>
            <person name="Young N.D."/>
            <person name="Nagarajan N."/>
            <person name="Lin S.J."/>
            <person name="Korhonen P.K."/>
            <person name="Jex A.R."/>
            <person name="Hall R.S."/>
            <person name="Safavi-Hemami H."/>
            <person name="Kaewkong W."/>
            <person name="Bertrand D."/>
            <person name="Gao S."/>
            <person name="Seet Q."/>
            <person name="Wongkham S."/>
            <person name="Teh B.T."/>
            <person name="Wongkham C."/>
            <person name="Intapan P.M."/>
            <person name="Maleewong W."/>
            <person name="Yang X."/>
            <person name="Hu M."/>
            <person name="Wang Z."/>
            <person name="Hofmann A."/>
            <person name="Sternberg P.W."/>
            <person name="Tan P."/>
            <person name="Wang J."/>
            <person name="Gasser R.B."/>
        </authorList>
    </citation>
    <scope>NUCLEOTIDE SEQUENCE [LARGE SCALE GENOMIC DNA]</scope>
</reference>